<evidence type="ECO:0000313" key="3">
    <source>
        <dbReference type="Proteomes" id="UP000215383"/>
    </source>
</evidence>
<reference evidence="2 3" key="1">
    <citation type="submission" date="2017-06" db="EMBL/GenBank/DDBJ databases">
        <authorList>
            <consortium name="Pathogen Informatics"/>
        </authorList>
    </citation>
    <scope>NUCLEOTIDE SEQUENCE [LARGE SCALE GENOMIC DNA]</scope>
    <source>
        <strain evidence="2 3">NCTC10570</strain>
    </source>
</reference>
<keyword evidence="1" id="KW-0812">Transmembrane</keyword>
<dbReference type="AlphaFoldDB" id="A0A239U5P9"/>
<feature type="transmembrane region" description="Helical" evidence="1">
    <location>
        <begin position="38"/>
        <end position="63"/>
    </location>
</feature>
<keyword evidence="3" id="KW-1185">Reference proteome</keyword>
<dbReference type="RefSeq" id="WP_027890301.1">
    <property type="nucleotide sequence ID" value="NZ_LT906446.1"/>
</dbReference>
<keyword evidence="1" id="KW-1133">Transmembrane helix</keyword>
<protein>
    <submittedName>
        <fullName evidence="2">Uncharacterized protein</fullName>
    </submittedName>
</protein>
<sequence>MKALFEFVWFLIKVCLMIFAGVVFGGIAHFIIESELIFVILGLILLYFFGPYILEIVLMYSFAKEIKKELDK</sequence>
<dbReference type="Proteomes" id="UP000215383">
    <property type="component" value="Chromosome 1"/>
</dbReference>
<dbReference type="GeneID" id="78508089"/>
<feature type="transmembrane region" description="Helical" evidence="1">
    <location>
        <begin position="7"/>
        <end position="32"/>
    </location>
</feature>
<organism evidence="2 3">
    <name type="scientific">Megamonas hypermegale</name>
    <dbReference type="NCBI Taxonomy" id="158847"/>
    <lineage>
        <taxon>Bacteria</taxon>
        <taxon>Bacillati</taxon>
        <taxon>Bacillota</taxon>
        <taxon>Negativicutes</taxon>
        <taxon>Selenomonadales</taxon>
        <taxon>Selenomonadaceae</taxon>
        <taxon>Megamonas</taxon>
    </lineage>
</organism>
<keyword evidence="1" id="KW-0472">Membrane</keyword>
<proteinExistence type="predicted"/>
<gene>
    <name evidence="2" type="ORF">SAMEA4364220_02109</name>
</gene>
<evidence type="ECO:0000313" key="2">
    <source>
        <dbReference type="EMBL" id="SNV05172.1"/>
    </source>
</evidence>
<name>A0A239U5P9_9FIRM</name>
<dbReference type="EMBL" id="LT906446">
    <property type="protein sequence ID" value="SNV05172.1"/>
    <property type="molecule type" value="Genomic_DNA"/>
</dbReference>
<evidence type="ECO:0000256" key="1">
    <source>
        <dbReference type="SAM" id="Phobius"/>
    </source>
</evidence>
<accession>A0A239U5P9</accession>